<name>A0A9Q0MK45_BLOTA</name>
<evidence type="ECO:0000256" key="1">
    <source>
        <dbReference type="SAM" id="MobiDB-lite"/>
    </source>
</evidence>
<dbReference type="Proteomes" id="UP001142055">
    <property type="component" value="Chromosome 1"/>
</dbReference>
<dbReference type="AlphaFoldDB" id="A0A9Q0MK45"/>
<reference evidence="2" key="1">
    <citation type="submission" date="2022-12" db="EMBL/GenBank/DDBJ databases">
        <title>Genome assemblies of Blomia tropicalis.</title>
        <authorList>
            <person name="Cui Y."/>
        </authorList>
    </citation>
    <scope>NUCLEOTIDE SEQUENCE</scope>
    <source>
        <tissue evidence="2">Adult mites</tissue>
    </source>
</reference>
<accession>A0A9Q0MK45</accession>
<gene>
    <name evidence="2" type="ORF">RDWZM_003820</name>
</gene>
<comment type="caution">
    <text evidence="2">The sequence shown here is derived from an EMBL/GenBank/DDBJ whole genome shotgun (WGS) entry which is preliminary data.</text>
</comment>
<evidence type="ECO:0000313" key="3">
    <source>
        <dbReference type="Proteomes" id="UP001142055"/>
    </source>
</evidence>
<protein>
    <submittedName>
        <fullName evidence="2">Uncharacterized protein</fullName>
    </submittedName>
</protein>
<feature type="region of interest" description="Disordered" evidence="1">
    <location>
        <begin position="82"/>
        <end position="170"/>
    </location>
</feature>
<keyword evidence="3" id="KW-1185">Reference proteome</keyword>
<organism evidence="2 3">
    <name type="scientific">Blomia tropicalis</name>
    <name type="common">Mite</name>
    <dbReference type="NCBI Taxonomy" id="40697"/>
    <lineage>
        <taxon>Eukaryota</taxon>
        <taxon>Metazoa</taxon>
        <taxon>Ecdysozoa</taxon>
        <taxon>Arthropoda</taxon>
        <taxon>Chelicerata</taxon>
        <taxon>Arachnida</taxon>
        <taxon>Acari</taxon>
        <taxon>Acariformes</taxon>
        <taxon>Sarcoptiformes</taxon>
        <taxon>Astigmata</taxon>
        <taxon>Glycyphagoidea</taxon>
        <taxon>Echimyopodidae</taxon>
        <taxon>Blomia</taxon>
    </lineage>
</organism>
<feature type="compositionally biased region" description="Low complexity" evidence="1">
    <location>
        <begin position="102"/>
        <end position="114"/>
    </location>
</feature>
<evidence type="ECO:0000313" key="2">
    <source>
        <dbReference type="EMBL" id="KAJ6225275.1"/>
    </source>
</evidence>
<proteinExistence type="predicted"/>
<feature type="compositionally biased region" description="Basic and acidic residues" evidence="1">
    <location>
        <begin position="159"/>
        <end position="170"/>
    </location>
</feature>
<sequence length="170" mass="18585">MLTSKSGLNYRKNSKRFNNVKVIRYVDPQTHDKISSNVDDVVLGTGTTPIYTKATSVASNTMNQTPSDADIRKTDGWTSSMVTDFIPSIKKNSPPKEPFPKPSSKGQTSKSSQSPPSPKIPSPNIASSCDLPRNVEVPSFIKKPVESKASEPKTPTTTKEQEQESKTKTN</sequence>
<dbReference type="EMBL" id="JAPWDV010000001">
    <property type="protein sequence ID" value="KAJ6225275.1"/>
    <property type="molecule type" value="Genomic_DNA"/>
</dbReference>